<evidence type="ECO:0000313" key="1">
    <source>
        <dbReference type="EMBL" id="CAG9798536.1"/>
    </source>
</evidence>
<sequence>MQKFENLPKNMQKHVNSAGDFKLPDHKHLNSKECQTILQRKVPAHVVKWDHECHQLTSRRSSGSQRMLRYLLKLSSNTFYAELQQEIDVLKQEKKALEESLSTPTINRPNENQNLSRTSIDSELDSHLSICNSDSLTDTEIIRKHVSFQKNAATNYSINDCREYMIFIDLKV</sequence>
<dbReference type="Proteomes" id="UP001153620">
    <property type="component" value="Chromosome 1"/>
</dbReference>
<dbReference type="AlphaFoldDB" id="A0A9N9WN98"/>
<organism evidence="1 2">
    <name type="scientific">Chironomus riparius</name>
    <dbReference type="NCBI Taxonomy" id="315576"/>
    <lineage>
        <taxon>Eukaryota</taxon>
        <taxon>Metazoa</taxon>
        <taxon>Ecdysozoa</taxon>
        <taxon>Arthropoda</taxon>
        <taxon>Hexapoda</taxon>
        <taxon>Insecta</taxon>
        <taxon>Pterygota</taxon>
        <taxon>Neoptera</taxon>
        <taxon>Endopterygota</taxon>
        <taxon>Diptera</taxon>
        <taxon>Nematocera</taxon>
        <taxon>Chironomoidea</taxon>
        <taxon>Chironomidae</taxon>
        <taxon>Chironominae</taxon>
        <taxon>Chironomus</taxon>
    </lineage>
</organism>
<accession>A0A9N9WN98</accession>
<proteinExistence type="predicted"/>
<dbReference type="EMBL" id="OU895877">
    <property type="protein sequence ID" value="CAG9798536.1"/>
    <property type="molecule type" value="Genomic_DNA"/>
</dbReference>
<reference evidence="1" key="2">
    <citation type="submission" date="2022-10" db="EMBL/GenBank/DDBJ databases">
        <authorList>
            <consortium name="ENA_rothamsted_submissions"/>
            <consortium name="culmorum"/>
            <person name="King R."/>
        </authorList>
    </citation>
    <scope>NUCLEOTIDE SEQUENCE</scope>
</reference>
<keyword evidence="2" id="KW-1185">Reference proteome</keyword>
<protein>
    <submittedName>
        <fullName evidence="1">Uncharacterized protein</fullName>
    </submittedName>
</protein>
<reference evidence="1" key="1">
    <citation type="submission" date="2022-01" db="EMBL/GenBank/DDBJ databases">
        <authorList>
            <person name="King R."/>
        </authorList>
    </citation>
    <scope>NUCLEOTIDE SEQUENCE</scope>
</reference>
<name>A0A9N9WN98_9DIPT</name>
<gene>
    <name evidence="1" type="ORF">CHIRRI_LOCUS1518</name>
</gene>
<evidence type="ECO:0000313" key="2">
    <source>
        <dbReference type="Proteomes" id="UP001153620"/>
    </source>
</evidence>